<protein>
    <submittedName>
        <fullName evidence="1">Uncharacterized protein</fullName>
    </submittedName>
</protein>
<dbReference type="Gramene" id="OMO80381">
    <property type="protein sequence ID" value="OMO80381"/>
    <property type="gene ID" value="CCACVL1_13001"/>
</dbReference>
<evidence type="ECO:0000313" key="1">
    <source>
        <dbReference type="EMBL" id="OMO80381.1"/>
    </source>
</evidence>
<dbReference type="AlphaFoldDB" id="A0A1R3ICZ8"/>
<name>A0A1R3ICZ8_COCAP</name>
<dbReference type="Proteomes" id="UP000188268">
    <property type="component" value="Unassembled WGS sequence"/>
</dbReference>
<organism evidence="1 2">
    <name type="scientific">Corchorus capsularis</name>
    <name type="common">Jute</name>
    <dbReference type="NCBI Taxonomy" id="210143"/>
    <lineage>
        <taxon>Eukaryota</taxon>
        <taxon>Viridiplantae</taxon>
        <taxon>Streptophyta</taxon>
        <taxon>Embryophyta</taxon>
        <taxon>Tracheophyta</taxon>
        <taxon>Spermatophyta</taxon>
        <taxon>Magnoliopsida</taxon>
        <taxon>eudicotyledons</taxon>
        <taxon>Gunneridae</taxon>
        <taxon>Pentapetalae</taxon>
        <taxon>rosids</taxon>
        <taxon>malvids</taxon>
        <taxon>Malvales</taxon>
        <taxon>Malvaceae</taxon>
        <taxon>Grewioideae</taxon>
        <taxon>Apeibeae</taxon>
        <taxon>Corchorus</taxon>
    </lineage>
</organism>
<dbReference type="EMBL" id="AWWV01010308">
    <property type="protein sequence ID" value="OMO80381.1"/>
    <property type="molecule type" value="Genomic_DNA"/>
</dbReference>
<gene>
    <name evidence="1" type="ORF">CCACVL1_13001</name>
</gene>
<sequence length="74" mass="8117">MFLFLVLAEEDVQSLSKADASGLLDAVVKTVNDCLTEAPQFGLNGPIRKRHLGGQMFLKPLVDAIQLEDFGHFT</sequence>
<accession>A0A1R3ICZ8</accession>
<comment type="caution">
    <text evidence="1">The sequence shown here is derived from an EMBL/GenBank/DDBJ whole genome shotgun (WGS) entry which is preliminary data.</text>
</comment>
<proteinExistence type="predicted"/>
<dbReference type="OrthoDB" id="10493521at2759"/>
<reference evidence="1 2" key="1">
    <citation type="submission" date="2013-09" db="EMBL/GenBank/DDBJ databases">
        <title>Corchorus capsularis genome sequencing.</title>
        <authorList>
            <person name="Alam M."/>
            <person name="Haque M.S."/>
            <person name="Islam M.S."/>
            <person name="Emdad E.M."/>
            <person name="Islam M.M."/>
            <person name="Ahmed B."/>
            <person name="Halim A."/>
            <person name="Hossen Q.M.M."/>
            <person name="Hossain M.Z."/>
            <person name="Ahmed R."/>
            <person name="Khan M.M."/>
            <person name="Islam R."/>
            <person name="Rashid M.M."/>
            <person name="Khan S.A."/>
            <person name="Rahman M.S."/>
            <person name="Alam M."/>
        </authorList>
    </citation>
    <scope>NUCLEOTIDE SEQUENCE [LARGE SCALE GENOMIC DNA]</scope>
    <source>
        <strain evidence="2">cv. CVL-1</strain>
        <tissue evidence="1">Whole seedling</tissue>
    </source>
</reference>
<evidence type="ECO:0000313" key="2">
    <source>
        <dbReference type="Proteomes" id="UP000188268"/>
    </source>
</evidence>
<dbReference type="STRING" id="210143.A0A1R3ICZ8"/>
<keyword evidence="2" id="KW-1185">Reference proteome</keyword>